<dbReference type="EMBL" id="BAABRL010000002">
    <property type="protein sequence ID" value="GAA5494738.1"/>
    <property type="molecule type" value="Genomic_DNA"/>
</dbReference>
<proteinExistence type="predicted"/>
<dbReference type="PANTHER" id="PTHR30273">
    <property type="entry name" value="PERIPLASMIC SIGNAL SENSOR AND SIGMA FACTOR ACTIVATOR FECR-RELATED"/>
    <property type="match status" value="1"/>
</dbReference>
<dbReference type="InterPro" id="IPR012373">
    <property type="entry name" value="Ferrdict_sens_TM"/>
</dbReference>
<dbReference type="Proteomes" id="UP001424741">
    <property type="component" value="Unassembled WGS sequence"/>
</dbReference>
<comment type="caution">
    <text evidence="1">The sequence shown here is derived from an EMBL/GenBank/DDBJ whole genome shotgun (WGS) entry which is preliminary data.</text>
</comment>
<accession>A0ABP9UW97</accession>
<keyword evidence="2" id="KW-1185">Reference proteome</keyword>
<protein>
    <recommendedName>
        <fullName evidence="3">FecR protein domain-containing protein</fullName>
    </recommendedName>
</protein>
<dbReference type="RefSeq" id="WP_346187639.1">
    <property type="nucleotide sequence ID" value="NZ_BAABRL010000002.1"/>
</dbReference>
<name>A0ABP9UW97_9BACT</name>
<evidence type="ECO:0000313" key="2">
    <source>
        <dbReference type="Proteomes" id="UP001424741"/>
    </source>
</evidence>
<reference evidence="1 2" key="1">
    <citation type="submission" date="2024-02" db="EMBL/GenBank/DDBJ databases">
        <title>Rubritalea halochordaticola NBRC 107102.</title>
        <authorList>
            <person name="Ichikawa N."/>
            <person name="Katano-Makiyama Y."/>
            <person name="Hidaka K."/>
        </authorList>
    </citation>
    <scope>NUCLEOTIDE SEQUENCE [LARGE SCALE GENOMIC DNA]</scope>
    <source>
        <strain evidence="1 2">NBRC 107102</strain>
    </source>
</reference>
<dbReference type="PANTHER" id="PTHR30273:SF2">
    <property type="entry name" value="PROTEIN FECR"/>
    <property type="match status" value="1"/>
</dbReference>
<evidence type="ECO:0008006" key="3">
    <source>
        <dbReference type="Google" id="ProtNLM"/>
    </source>
</evidence>
<sequence>MSEDMDRDWQEWIDRIEREDVTEEELREFRAALESSPEQMEHYLEALMVESSLDLKAGLSMPAPTEAADKVTFLQRWKLPLAVAAAIAISVGSIMFLTNQEASVPVSGESYLATVSDSNPIADEAGLRIGAPLQAGEISLPEGARVGIAMRKGASLEVNGPARFRIDDAMRIYLYEGRVQTYAPEYAHGFTIETDEGKVIDLGTRFVTTSGTELGTEIHVNEGLVEADVNDQVTQLAEGQAGILKDGKLSSTDYLANRLNVPLDPTLKDSDGDGVSDVVERFYGNDPNDSSDHPRMLRLEESFVGYKDGEREDEPFMGTGSAERWKGRGLYLEQGLEYSNHGKQLLTKGGGFSTVGIGHIGNSLYFKEGDLPDQGVIYMSFLIKVPEVKGSHVFGGFLLYNDTYNEKLFVGDLSPVREFGSRYEESALQVSYEKEVDTEVQLFVVRIDRTRQVTDVFMNPPLDLPEMDLKPTHRHQGAPEFNSLMLRSGGNNGYVTLFDELRVGLTWDAVLPLED</sequence>
<dbReference type="Gene3D" id="2.60.120.1440">
    <property type="match status" value="1"/>
</dbReference>
<evidence type="ECO:0000313" key="1">
    <source>
        <dbReference type="EMBL" id="GAA5494738.1"/>
    </source>
</evidence>
<organism evidence="1 2">
    <name type="scientific">Rubritalea halochordaticola</name>
    <dbReference type="NCBI Taxonomy" id="714537"/>
    <lineage>
        <taxon>Bacteria</taxon>
        <taxon>Pseudomonadati</taxon>
        <taxon>Verrucomicrobiota</taxon>
        <taxon>Verrucomicrobiia</taxon>
        <taxon>Verrucomicrobiales</taxon>
        <taxon>Rubritaleaceae</taxon>
        <taxon>Rubritalea</taxon>
    </lineage>
</organism>
<gene>
    <name evidence="1" type="ORF">Rhal01_00902</name>
</gene>